<dbReference type="AlphaFoldDB" id="A0A951U623"/>
<evidence type="ECO:0000313" key="2">
    <source>
        <dbReference type="Proteomes" id="UP000707356"/>
    </source>
</evidence>
<organism evidence="1 2">
    <name type="scientific">Pegethrix bostrychoides GSE-TBD4-15B</name>
    <dbReference type="NCBI Taxonomy" id="2839662"/>
    <lineage>
        <taxon>Bacteria</taxon>
        <taxon>Bacillati</taxon>
        <taxon>Cyanobacteriota</taxon>
        <taxon>Cyanophyceae</taxon>
        <taxon>Oculatellales</taxon>
        <taxon>Oculatellaceae</taxon>
        <taxon>Pegethrix</taxon>
    </lineage>
</organism>
<evidence type="ECO:0000313" key="1">
    <source>
        <dbReference type="EMBL" id="MBW4467101.1"/>
    </source>
</evidence>
<protein>
    <submittedName>
        <fullName evidence="1">TIGR02646 family protein</fullName>
    </submittedName>
</protein>
<dbReference type="EMBL" id="JAHHHV010000073">
    <property type="protein sequence ID" value="MBW4467101.1"/>
    <property type="molecule type" value="Genomic_DNA"/>
</dbReference>
<proteinExistence type="predicted"/>
<name>A0A951U623_9CYAN</name>
<dbReference type="NCBIfam" id="TIGR02646">
    <property type="entry name" value="retron system putative HNH endonuclease"/>
    <property type="match status" value="1"/>
</dbReference>
<accession>A0A951U623</accession>
<sequence length="232" mass="26551">MKRIEKSSSPVELTQWVKTQGTLNCRYCNLPSNIRTIVKQRLLADQGHICGYTGIRISDTRSHIEHLKPQSRYFQCHEDVDYHNLLAAYPGSNAGQCAYGAHAKANWYHEEHFISPFSPHCEAAFQFDLEGKITAHSAHHIAAQTTIDRLKLADASLTELRKQAIDTLLFEPGISLKQAKDLLEKMYDRNATGQFRPFCFVLKQACEEYIRRKEKAQTRTKTIQSQAKQSKK</sequence>
<gene>
    <name evidence="1" type="ORF">KME07_16875</name>
</gene>
<dbReference type="InterPro" id="IPR013467">
    <property type="entry name" value="HNH78-like"/>
</dbReference>
<comment type="caution">
    <text evidence="1">The sequence shown here is derived from an EMBL/GenBank/DDBJ whole genome shotgun (WGS) entry which is preliminary data.</text>
</comment>
<dbReference type="Proteomes" id="UP000707356">
    <property type="component" value="Unassembled WGS sequence"/>
</dbReference>
<reference evidence="1" key="1">
    <citation type="submission" date="2021-05" db="EMBL/GenBank/DDBJ databases">
        <authorList>
            <person name="Pietrasiak N."/>
            <person name="Ward R."/>
            <person name="Stajich J.E."/>
            <person name="Kurbessoian T."/>
        </authorList>
    </citation>
    <scope>NUCLEOTIDE SEQUENCE</scope>
    <source>
        <strain evidence="1">GSE-TBD4-15B</strain>
    </source>
</reference>
<reference evidence="1" key="2">
    <citation type="journal article" date="2022" name="Microbiol. Resour. Announc.">
        <title>Metagenome Sequencing to Explore Phylogenomics of Terrestrial Cyanobacteria.</title>
        <authorList>
            <person name="Ward R.D."/>
            <person name="Stajich J.E."/>
            <person name="Johansen J.R."/>
            <person name="Huntemann M."/>
            <person name="Clum A."/>
            <person name="Foster B."/>
            <person name="Foster B."/>
            <person name="Roux S."/>
            <person name="Palaniappan K."/>
            <person name="Varghese N."/>
            <person name="Mukherjee S."/>
            <person name="Reddy T.B.K."/>
            <person name="Daum C."/>
            <person name="Copeland A."/>
            <person name="Chen I.A."/>
            <person name="Ivanova N.N."/>
            <person name="Kyrpides N.C."/>
            <person name="Shapiro N."/>
            <person name="Eloe-Fadrosh E.A."/>
            <person name="Pietrasiak N."/>
        </authorList>
    </citation>
    <scope>NUCLEOTIDE SEQUENCE</scope>
    <source>
        <strain evidence="1">GSE-TBD4-15B</strain>
    </source>
</reference>